<name>A0ABP0B7K4_9PEZI</name>
<feature type="region of interest" description="Disordered" evidence="1">
    <location>
        <begin position="1"/>
        <end position="45"/>
    </location>
</feature>
<evidence type="ECO:0000313" key="3">
    <source>
        <dbReference type="Proteomes" id="UP001642482"/>
    </source>
</evidence>
<protein>
    <submittedName>
        <fullName evidence="2">Uncharacterized protein</fullName>
    </submittedName>
</protein>
<organism evidence="2 3">
    <name type="scientific">Sporothrix eucalyptigena</name>
    <dbReference type="NCBI Taxonomy" id="1812306"/>
    <lineage>
        <taxon>Eukaryota</taxon>
        <taxon>Fungi</taxon>
        <taxon>Dikarya</taxon>
        <taxon>Ascomycota</taxon>
        <taxon>Pezizomycotina</taxon>
        <taxon>Sordariomycetes</taxon>
        <taxon>Sordariomycetidae</taxon>
        <taxon>Ophiostomatales</taxon>
        <taxon>Ophiostomataceae</taxon>
        <taxon>Sporothrix</taxon>
    </lineage>
</organism>
<keyword evidence="3" id="KW-1185">Reference proteome</keyword>
<evidence type="ECO:0000313" key="2">
    <source>
        <dbReference type="EMBL" id="CAK7215477.1"/>
    </source>
</evidence>
<comment type="caution">
    <text evidence="2">The sequence shown here is derived from an EMBL/GenBank/DDBJ whole genome shotgun (WGS) entry which is preliminary data.</text>
</comment>
<gene>
    <name evidence="2" type="ORF">SEUCBS140593_002549</name>
</gene>
<dbReference type="Proteomes" id="UP001642482">
    <property type="component" value="Unassembled WGS sequence"/>
</dbReference>
<accession>A0ABP0B7K4</accession>
<proteinExistence type="predicted"/>
<feature type="compositionally biased region" description="Gly residues" evidence="1">
    <location>
        <begin position="22"/>
        <end position="32"/>
    </location>
</feature>
<feature type="compositionally biased region" description="Basic and acidic residues" evidence="1">
    <location>
        <begin position="33"/>
        <end position="44"/>
    </location>
</feature>
<evidence type="ECO:0000256" key="1">
    <source>
        <dbReference type="SAM" id="MobiDB-lite"/>
    </source>
</evidence>
<dbReference type="EMBL" id="CAWUHD010000017">
    <property type="protein sequence ID" value="CAK7215477.1"/>
    <property type="molecule type" value="Genomic_DNA"/>
</dbReference>
<sequence>MPSLSPCPSAPAPHRAVSGRAQGRGGPDGGGLGRDDQDHGDRGRGPGYLSALLSATLSAIQWAILWASQTASQSATGRAGRKSLWLSHILLDRRMMPLTALSVLRRSHIHRVS</sequence>
<reference evidence="2 3" key="1">
    <citation type="submission" date="2024-01" db="EMBL/GenBank/DDBJ databases">
        <authorList>
            <person name="Allen C."/>
            <person name="Tagirdzhanova G."/>
        </authorList>
    </citation>
    <scope>NUCLEOTIDE SEQUENCE [LARGE SCALE GENOMIC DNA]</scope>
</reference>